<dbReference type="InterPro" id="IPR043519">
    <property type="entry name" value="NT_sf"/>
</dbReference>
<keyword evidence="6" id="KW-0511">Multifunctional enzyme</keyword>
<evidence type="ECO:0000259" key="7">
    <source>
        <dbReference type="Pfam" id="PF03710"/>
    </source>
</evidence>
<evidence type="ECO:0008006" key="11">
    <source>
        <dbReference type="Google" id="ProtNLM"/>
    </source>
</evidence>
<evidence type="ECO:0000256" key="6">
    <source>
        <dbReference type="ARBA" id="ARBA00023268"/>
    </source>
</evidence>
<dbReference type="InterPro" id="IPR005190">
    <property type="entry name" value="GlnE_rpt_dom"/>
</dbReference>
<accession>W5IJR1</accession>
<dbReference type="Gene3D" id="3.30.460.10">
    <property type="entry name" value="Beta Polymerase, domain 2"/>
    <property type="match status" value="2"/>
</dbReference>
<sequence length="1073" mass="120634">MITESELIRSGVTMPDVAVRILEELNTMGLQEEPTLLKALASASDPDSALACLQSLLHSPVHRDIIARAYAVPALEQSHQQGEWDLSSPLSRLITLAGASERISRLLLSQPDLLAAVVLPDDYGTYAWTKEERRKSFQLAISHAINQAQIRDPGHMPDHHSPDYHSCQQTDTSIHQEEKHNGASKINALRHEYWRQIIALAAADCSQDDPIHIQPRVSAAISDVVDCALESALNLAADMVPGSEDLSFAVIGMGKLGAQEINYVSDVDLIYLVEPRSESLSQAQLVARGTAWGTWLQKICQSVIPSVTQPPLWKVDCALRPEGKDGPLVRTLASHLDYYRRWAQNWEFQALLKARFVAGDRDLGQRYIEETRPLVWTASARENFVFDCRRMRERVENLIPDDQKDLEIKLGRGGLRDVEFTVQMLQLVHGRTDESLRVSSTLEALTRLARGGYVSRKQAQALSWDYRFERVLEHRQQLWTMRRTHLFPSLGQGKRGGLEKPRNLKQQEIRDNPALTRLARALKMPNQELVDTFDSTRRQIRRLHMDIYYRPMLGDISHLSDDAIRLSPQALLDRFTSIGFADPRAATRHVQFLTRGVSRAAKINRILLPAVLLWLGDGQNPDMGLLAWRRLVENHGNGGPYLGFLRDSPVAARRLSHILSNSRFLGDALNRSVESITWLGSDSDLYPHTRQQLDIRCRSALSRFPDDLKSFSTLIRAMRRREIERIGLGWMSSVITSGQSLSAMTDVYDAAIDASLSWAIRHQLSLLGCDPSHPPAILTVIAMGRYGGREVNFSSDADIMMIYDQNSGFPSDQAAAFAQAVVTDLRAVLTGGQTTEAKIDLDFDLRPEGKNGPLIRSFESYQDYYSHWSQTWEHQALLRARYAAGDRMLAETFLRQVADPLRYRSGGLTHEEVTEIRTLKARMEAERLPRGIKRDRHLKLGAGGLSDVEWTVQLLQLSCGAVCPPGQEEDATSVRTTSTLQALKALEENGTVNPADAEVLRSTWQLCTQARNAHYLWTGRVKQADIIPDDSFSLGGMAACLGWQAHQGQEFANKLIHDMRRCRKVAERLFYGR</sequence>
<dbReference type="CDD" id="cd05401">
    <property type="entry name" value="NT_GlnE_GlnD_like"/>
    <property type="match status" value="2"/>
</dbReference>
<dbReference type="InterPro" id="IPR023057">
    <property type="entry name" value="GlnE"/>
</dbReference>
<keyword evidence="5" id="KW-0460">Magnesium</keyword>
<dbReference type="EMBL" id="ADCX01000004">
    <property type="protein sequence ID" value="EFG27099.1"/>
    <property type="molecule type" value="Genomic_DNA"/>
</dbReference>
<proteinExistence type="predicted"/>
<dbReference type="PANTHER" id="PTHR30621:SF0">
    <property type="entry name" value="BIFUNCTIONAL GLUTAMINE SYNTHETASE ADENYLYLTRANSFERASE_ADENYLYL-REMOVING ENZYME"/>
    <property type="match status" value="1"/>
</dbReference>
<dbReference type="HOGENOM" id="CLU_006233_1_0_11"/>
<evidence type="ECO:0000313" key="9">
    <source>
        <dbReference type="EMBL" id="EFG27099.1"/>
    </source>
</evidence>
<dbReference type="GO" id="GO:0005829">
    <property type="term" value="C:cytosol"/>
    <property type="evidence" value="ECO:0007669"/>
    <property type="project" value="TreeGrafter"/>
</dbReference>
<feature type="domain" description="Glutamate-ammonia ligase adenylyltransferase repeated" evidence="7">
    <location>
        <begin position="654"/>
        <end position="895"/>
    </location>
</feature>
<dbReference type="Pfam" id="PF08335">
    <property type="entry name" value="GlnD_UR_UTase"/>
    <property type="match status" value="2"/>
</dbReference>
<keyword evidence="3" id="KW-0547">Nucleotide-binding</keyword>
<evidence type="ECO:0000313" key="10">
    <source>
        <dbReference type="Proteomes" id="UP000005777"/>
    </source>
</evidence>
<evidence type="ECO:0000256" key="2">
    <source>
        <dbReference type="ARBA" id="ARBA00022695"/>
    </source>
</evidence>
<evidence type="ECO:0000256" key="4">
    <source>
        <dbReference type="ARBA" id="ARBA00022840"/>
    </source>
</evidence>
<dbReference type="InterPro" id="IPR013546">
    <property type="entry name" value="PII_UdlTrfase/GS_AdlTrfase"/>
</dbReference>
<dbReference type="SUPFAM" id="SSF81301">
    <property type="entry name" value="Nucleotidyltransferase"/>
    <property type="match status" value="2"/>
</dbReference>
<name>W5IJR1_SCAIO</name>
<organism evidence="9 10">
    <name type="scientific">Scardovia inopinata F0304</name>
    <dbReference type="NCBI Taxonomy" id="641146"/>
    <lineage>
        <taxon>Bacteria</taxon>
        <taxon>Bacillati</taxon>
        <taxon>Actinomycetota</taxon>
        <taxon>Actinomycetes</taxon>
        <taxon>Bifidobacteriales</taxon>
        <taxon>Bifidobacteriaceae</taxon>
        <taxon>Scardovia</taxon>
    </lineage>
</organism>
<dbReference type="GO" id="GO:0005524">
    <property type="term" value="F:ATP binding"/>
    <property type="evidence" value="ECO:0007669"/>
    <property type="project" value="UniProtKB-KW"/>
</dbReference>
<dbReference type="GO" id="GO:0008882">
    <property type="term" value="F:[glutamate-ammonia-ligase] adenylyltransferase activity"/>
    <property type="evidence" value="ECO:0007669"/>
    <property type="project" value="InterPro"/>
</dbReference>
<evidence type="ECO:0000256" key="5">
    <source>
        <dbReference type="ARBA" id="ARBA00022842"/>
    </source>
</evidence>
<dbReference type="NCBIfam" id="NF010707">
    <property type="entry name" value="PRK14109.1"/>
    <property type="match status" value="1"/>
</dbReference>
<dbReference type="PANTHER" id="PTHR30621">
    <property type="entry name" value="GLUTAMINE SYNTHETASE ADENYLYLTRANSFERASE"/>
    <property type="match status" value="1"/>
</dbReference>
<dbReference type="eggNOG" id="COG1391">
    <property type="taxonomic scope" value="Bacteria"/>
</dbReference>
<keyword evidence="10" id="KW-1185">Reference proteome</keyword>
<dbReference type="SUPFAM" id="SSF81593">
    <property type="entry name" value="Nucleotidyltransferase substrate binding subunit/domain"/>
    <property type="match status" value="2"/>
</dbReference>
<dbReference type="GO" id="GO:0000820">
    <property type="term" value="P:regulation of glutamine family amino acid metabolic process"/>
    <property type="evidence" value="ECO:0007669"/>
    <property type="project" value="TreeGrafter"/>
</dbReference>
<feature type="domain" description="PII-uridylyltransferase/Glutamine-synthetase adenylyltransferase" evidence="8">
    <location>
        <begin position="919"/>
        <end position="1069"/>
    </location>
</feature>
<evidence type="ECO:0000256" key="3">
    <source>
        <dbReference type="ARBA" id="ARBA00022741"/>
    </source>
</evidence>
<dbReference type="AlphaFoldDB" id="W5IJR1"/>
<reference evidence="9 10" key="1">
    <citation type="submission" date="2012-01" db="EMBL/GenBank/DDBJ databases">
        <title>The Genome Sequence of Scardovia inopinata F0304.</title>
        <authorList>
            <consortium name="The Broad Institute Genome Sequencing Platform"/>
            <person name="Earl A."/>
            <person name="Ward D."/>
            <person name="Feldgarden M."/>
            <person name="Gevers D."/>
            <person name="Izard J."/>
            <person name="Baranova O.V."/>
            <person name="Blanton J.M."/>
            <person name="Tanner A.C."/>
            <person name="Dewhirst F.E."/>
            <person name="Young S.K."/>
            <person name="Zeng Q."/>
            <person name="Gargeya S."/>
            <person name="Fitzgerald M."/>
            <person name="Haas B."/>
            <person name="Abouelleil A."/>
            <person name="Alvarado L."/>
            <person name="Arachchi H.M."/>
            <person name="Berlin A."/>
            <person name="Chapman S.B."/>
            <person name="Gearin G."/>
            <person name="Goldberg J."/>
            <person name="Griggs A."/>
            <person name="Gujja S."/>
            <person name="Hansen M."/>
            <person name="Heiman D."/>
            <person name="Howarth C."/>
            <person name="Larimer J."/>
            <person name="Lui A."/>
            <person name="MacDonald P.J."/>
            <person name="McCowen C."/>
            <person name="Montmayeur A."/>
            <person name="Murphy C."/>
            <person name="Neiman D."/>
            <person name="Pearson M."/>
            <person name="Priest M."/>
            <person name="Roberts A."/>
            <person name="Saif S."/>
            <person name="Shea T."/>
            <person name="Sisk P."/>
            <person name="Stolte C."/>
            <person name="Sykes S."/>
            <person name="Wortman J."/>
            <person name="Nusbaum C."/>
            <person name="Birren B."/>
        </authorList>
    </citation>
    <scope>NUCLEOTIDE SEQUENCE [LARGE SCALE GENOMIC DNA]</scope>
    <source>
        <strain evidence="9 10">F0304</strain>
    </source>
</reference>
<dbReference type="Gene3D" id="1.20.120.330">
    <property type="entry name" value="Nucleotidyltransferases domain 2"/>
    <property type="match status" value="2"/>
</dbReference>
<gene>
    <name evidence="9" type="ORF">HMPREF9020_00734</name>
</gene>
<protein>
    <recommendedName>
        <fullName evidence="11">[glutamate-ammonia-ligase] adenylyltransferase</fullName>
    </recommendedName>
</protein>
<keyword evidence="4" id="KW-0067">ATP-binding</keyword>
<dbReference type="Pfam" id="PF03710">
    <property type="entry name" value="GlnE"/>
    <property type="match status" value="2"/>
</dbReference>
<keyword evidence="2" id="KW-0548">Nucleotidyltransferase</keyword>
<evidence type="ECO:0000259" key="8">
    <source>
        <dbReference type="Pfam" id="PF08335"/>
    </source>
</evidence>
<feature type="domain" description="PII-uridylyltransferase/Glutamine-synthetase adenylyltransferase" evidence="8">
    <location>
        <begin position="390"/>
        <end position="488"/>
    </location>
</feature>
<keyword evidence="1" id="KW-0808">Transferase</keyword>
<comment type="caution">
    <text evidence="9">The sequence shown here is derived from an EMBL/GenBank/DDBJ whole genome shotgun (WGS) entry which is preliminary data.</text>
</comment>
<evidence type="ECO:0000256" key="1">
    <source>
        <dbReference type="ARBA" id="ARBA00022679"/>
    </source>
</evidence>
<dbReference type="RefSeq" id="WP_006293098.1">
    <property type="nucleotide sequence ID" value="NZ_GG770225.1"/>
</dbReference>
<feature type="domain" description="Glutamate-ammonia ligase adenylyltransferase repeated" evidence="7">
    <location>
        <begin position="140"/>
        <end position="366"/>
    </location>
</feature>
<dbReference type="Proteomes" id="UP000005777">
    <property type="component" value="Unassembled WGS sequence"/>
</dbReference>